<dbReference type="CDD" id="cd24008">
    <property type="entry name" value="ASKHA_NBD_GLK"/>
    <property type="match status" value="1"/>
</dbReference>
<evidence type="ECO:0000256" key="2">
    <source>
        <dbReference type="ARBA" id="ARBA00022777"/>
    </source>
</evidence>
<dbReference type="GO" id="GO:0005524">
    <property type="term" value="F:ATP binding"/>
    <property type="evidence" value="ECO:0007669"/>
    <property type="project" value="InterPro"/>
</dbReference>
<gene>
    <name evidence="4" type="primary">glk</name>
    <name evidence="4" type="ORF">LMG32879_000570</name>
</gene>
<dbReference type="GO" id="GO:0005829">
    <property type="term" value="C:cytosol"/>
    <property type="evidence" value="ECO:0007669"/>
    <property type="project" value="TreeGrafter"/>
</dbReference>
<accession>A0AA35VA66</accession>
<proteinExistence type="inferred from homology"/>
<comment type="similarity">
    <text evidence="3">Belongs to the bacterial glucokinase family.</text>
</comment>
<dbReference type="InterPro" id="IPR050201">
    <property type="entry name" value="Bacterial_glucokinase"/>
</dbReference>
<dbReference type="SUPFAM" id="SSF53067">
    <property type="entry name" value="Actin-like ATPase domain"/>
    <property type="match status" value="1"/>
</dbReference>
<keyword evidence="1 4" id="KW-0808">Transferase</keyword>
<dbReference type="AlphaFoldDB" id="A0AA35VA66"/>
<dbReference type="PANTHER" id="PTHR47690">
    <property type="entry name" value="GLUCOKINASE"/>
    <property type="match status" value="1"/>
</dbReference>
<dbReference type="GO" id="GO:0006096">
    <property type="term" value="P:glycolytic process"/>
    <property type="evidence" value="ECO:0007669"/>
    <property type="project" value="InterPro"/>
</dbReference>
<evidence type="ECO:0000313" key="5">
    <source>
        <dbReference type="Proteomes" id="UP001176960"/>
    </source>
</evidence>
<name>A0AA35VA66_9PROT</name>
<keyword evidence="2" id="KW-0418">Kinase</keyword>
<evidence type="ECO:0000313" key="4">
    <source>
        <dbReference type="EMBL" id="CAI9119745.1"/>
    </source>
</evidence>
<dbReference type="InterPro" id="IPR003836">
    <property type="entry name" value="Glucokinase"/>
</dbReference>
<sequence>MEEIVVGDIGGTNARFAIARIENGRVIALDDETTLKCAAHASLELAWEAFGDQIGRKDTLPPRAGIAVASPVHGEVLRMSNNPWTIRRRDLETRLAPEGLVLVNDFGAVAHAVAHVEPGQLQHLCGPEIPLPVEGVISIVGPGTGLGAACLIRHGSAADYTVLESEAGHMDFAPLDAFEDYALQHFRSRFMRVSTERFVSGPGLVNLYEVIAQQQGMPMTIRDDKELWTRALEGSETMAVAALERFCLCLGAFAGDLALAHGAAGMVIAGGLGLRLADRLASSGFAERFVAKGRLGTKLSTVPVKIITYPQPGLLGAAAAYISAQKRDSRMN</sequence>
<dbReference type="Gene3D" id="3.40.367.20">
    <property type="match status" value="1"/>
</dbReference>
<dbReference type="EMBL" id="CATKSH010000002">
    <property type="protein sequence ID" value="CAI9119745.1"/>
    <property type="molecule type" value="Genomic_DNA"/>
</dbReference>
<protein>
    <submittedName>
        <fullName evidence="4">Glucokinase</fullName>
        <ecNumber evidence="4">2.7.1.2</ecNumber>
    </submittedName>
</protein>
<comment type="caution">
    <text evidence="4">The sequence shown here is derived from an EMBL/GenBank/DDBJ whole genome shotgun (WGS) entry which is preliminary data.</text>
</comment>
<dbReference type="RefSeq" id="WP_289841564.1">
    <property type="nucleotide sequence ID" value="NZ_CATKSH010000002.1"/>
</dbReference>
<keyword evidence="5" id="KW-1185">Reference proteome</keyword>
<dbReference type="EC" id="2.7.1.2" evidence="4"/>
<dbReference type="GO" id="GO:0004340">
    <property type="term" value="F:glucokinase activity"/>
    <property type="evidence" value="ECO:0007669"/>
    <property type="project" value="UniProtKB-EC"/>
</dbReference>
<evidence type="ECO:0000256" key="3">
    <source>
        <dbReference type="RuleBase" id="RU004046"/>
    </source>
</evidence>
<organism evidence="4 5">
    <name type="scientific">Brytella acorum</name>
    <dbReference type="NCBI Taxonomy" id="2959299"/>
    <lineage>
        <taxon>Bacteria</taxon>
        <taxon>Pseudomonadati</taxon>
        <taxon>Pseudomonadota</taxon>
        <taxon>Alphaproteobacteria</taxon>
        <taxon>Acetobacterales</taxon>
        <taxon>Acetobacteraceae</taxon>
        <taxon>Brytella</taxon>
    </lineage>
</organism>
<dbReference type="Pfam" id="PF02685">
    <property type="entry name" value="Glucokinase"/>
    <property type="match status" value="1"/>
</dbReference>
<dbReference type="NCBIfam" id="TIGR00749">
    <property type="entry name" value="glk"/>
    <property type="match status" value="1"/>
</dbReference>
<reference evidence="4" key="1">
    <citation type="submission" date="2023-03" db="EMBL/GenBank/DDBJ databases">
        <authorList>
            <person name="Cleenwerck I."/>
        </authorList>
    </citation>
    <scope>NUCLEOTIDE SEQUENCE</scope>
    <source>
        <strain evidence="4">LMG 32879</strain>
    </source>
</reference>
<dbReference type="Proteomes" id="UP001176960">
    <property type="component" value="Unassembled WGS sequence"/>
</dbReference>
<dbReference type="InterPro" id="IPR043129">
    <property type="entry name" value="ATPase_NBD"/>
</dbReference>
<evidence type="ECO:0000256" key="1">
    <source>
        <dbReference type="ARBA" id="ARBA00022679"/>
    </source>
</evidence>
<dbReference type="GO" id="GO:0005536">
    <property type="term" value="F:D-glucose binding"/>
    <property type="evidence" value="ECO:0007669"/>
    <property type="project" value="InterPro"/>
</dbReference>
<dbReference type="PANTHER" id="PTHR47690:SF1">
    <property type="entry name" value="GLUCOKINASE"/>
    <property type="match status" value="1"/>
</dbReference>
<dbReference type="Gene3D" id="3.30.420.40">
    <property type="match status" value="1"/>
</dbReference>